<feature type="region of interest" description="Disordered" evidence="1">
    <location>
        <begin position="581"/>
        <end position="621"/>
    </location>
</feature>
<feature type="compositionally biased region" description="Basic and acidic residues" evidence="1">
    <location>
        <begin position="607"/>
        <end position="621"/>
    </location>
</feature>
<feature type="region of interest" description="Disordered" evidence="1">
    <location>
        <begin position="214"/>
        <end position="237"/>
    </location>
</feature>
<keyword evidence="3" id="KW-1185">Reference proteome</keyword>
<protein>
    <submittedName>
        <fullName evidence="2">Uncharacterized protein</fullName>
    </submittedName>
</protein>
<name>A0A5B0MML1_PUCGR</name>
<dbReference type="Proteomes" id="UP000324748">
    <property type="component" value="Unassembled WGS sequence"/>
</dbReference>
<reference evidence="2 3" key="1">
    <citation type="submission" date="2019-05" db="EMBL/GenBank/DDBJ databases">
        <title>Emergence of the Ug99 lineage of the wheat stem rust pathogen through somatic hybridization.</title>
        <authorList>
            <person name="Li F."/>
            <person name="Upadhyaya N.M."/>
            <person name="Sperschneider J."/>
            <person name="Matny O."/>
            <person name="Nguyen-Phuc H."/>
            <person name="Mago R."/>
            <person name="Raley C."/>
            <person name="Miller M.E."/>
            <person name="Silverstein K.A.T."/>
            <person name="Henningsen E."/>
            <person name="Hirsch C.D."/>
            <person name="Visser B."/>
            <person name="Pretorius Z.A."/>
            <person name="Steffenson B.J."/>
            <person name="Schwessinger B."/>
            <person name="Dodds P.N."/>
            <person name="Figueroa M."/>
        </authorList>
    </citation>
    <scope>NUCLEOTIDE SEQUENCE [LARGE SCALE GENOMIC DNA]</scope>
    <source>
        <strain evidence="2">21-0</strain>
    </source>
</reference>
<gene>
    <name evidence="2" type="ORF">PGT21_029383</name>
</gene>
<dbReference type="EMBL" id="VSWC01000144">
    <property type="protein sequence ID" value="KAA1078145.1"/>
    <property type="molecule type" value="Genomic_DNA"/>
</dbReference>
<dbReference type="OrthoDB" id="2505272at2759"/>
<accession>A0A5B0MML1</accession>
<proteinExistence type="predicted"/>
<evidence type="ECO:0000256" key="1">
    <source>
        <dbReference type="SAM" id="MobiDB-lite"/>
    </source>
</evidence>
<evidence type="ECO:0000313" key="3">
    <source>
        <dbReference type="Proteomes" id="UP000324748"/>
    </source>
</evidence>
<feature type="compositionally biased region" description="Basic and acidic residues" evidence="1">
    <location>
        <begin position="589"/>
        <end position="600"/>
    </location>
</feature>
<sequence>MSGQINISTPAKTYITDRHRLRIHPLPPPIIGHLTGLTCPECPINSTSQLRYHPPRFANPANINWQCHQPASNHRNGKAYIRTLNLEHLINNIRAVNAGARPPPPPGSLSGLLNMSNESPDHLNIKIKGKLCPGYLGKTGPTHHSSIKSNMKCSHNLCLSCCQMGQRVHHLTCNFKGHLYAPPSSGNDSGQTPAVSGCPPFTQPSGLIEYSEQLQIPQPSGSNPSSHKQIQSAQADRTVTSTLTPSQLLEYHQNLQAVELLAKSREAAKRVAVRTIWIELWTKPGSSTMINAEAPHWPLFSLQESQIVLDRCRKASSDDWESEIQVWNMEQFRWISLAPTCTSTYPLIPRKLLVRLEHVSDSNCIGLQEAILKMTTEGPYEPLTTPAGCILSNLPNPLKSDSSSLIDPSDSLDDFSSNLMSSRSAHVQQRTDLLQKSCLTDTNAHEYTPTSSPLPSPSKLYTNNSEIEWIGSSLEAIGGPQAQLKKAKSNAKWPDARVLLGETMRWHVTSESEGNPRDPWYQLFGDEYDYGQTTVYRVRKWISLVGKEKLELHIRNNPSLTLIEARAMYFKEWVDTRKASSKNQNQLMRKRECPGVEVEKPKKKRVNHTEDSDVEVVDHSC</sequence>
<organism evidence="2 3">
    <name type="scientific">Puccinia graminis f. sp. tritici</name>
    <dbReference type="NCBI Taxonomy" id="56615"/>
    <lineage>
        <taxon>Eukaryota</taxon>
        <taxon>Fungi</taxon>
        <taxon>Dikarya</taxon>
        <taxon>Basidiomycota</taxon>
        <taxon>Pucciniomycotina</taxon>
        <taxon>Pucciniomycetes</taxon>
        <taxon>Pucciniales</taxon>
        <taxon>Pucciniaceae</taxon>
        <taxon>Puccinia</taxon>
    </lineage>
</organism>
<comment type="caution">
    <text evidence="2">The sequence shown here is derived from an EMBL/GenBank/DDBJ whole genome shotgun (WGS) entry which is preliminary data.</text>
</comment>
<dbReference type="AlphaFoldDB" id="A0A5B0MML1"/>
<evidence type="ECO:0000313" key="2">
    <source>
        <dbReference type="EMBL" id="KAA1078145.1"/>
    </source>
</evidence>